<keyword evidence="1" id="KW-0732">Signal</keyword>
<dbReference type="SUPFAM" id="SSF53822">
    <property type="entry name" value="Periplasmic binding protein-like I"/>
    <property type="match status" value="1"/>
</dbReference>
<accession>A0ABU0AVJ6</accession>
<feature type="chain" id="PRO_5046234810" evidence="1">
    <location>
        <begin position="22"/>
        <end position="327"/>
    </location>
</feature>
<name>A0ABU0AVJ6_9FIRM</name>
<gene>
    <name evidence="2" type="ORF">J2S72_000481</name>
</gene>
<dbReference type="InterPro" id="IPR007487">
    <property type="entry name" value="ABC_transpt-TYRBP-like"/>
</dbReference>
<dbReference type="CDD" id="cd06325">
    <property type="entry name" value="PBP1_ABC_unchar_transporter"/>
    <property type="match status" value="1"/>
</dbReference>
<protein>
    <submittedName>
        <fullName evidence="2">ABC transport system substrate-binding protein</fullName>
    </submittedName>
</protein>
<proteinExistence type="predicted"/>
<comment type="caution">
    <text evidence="2">The sequence shown here is derived from an EMBL/GenBank/DDBJ whole genome shotgun (WGS) entry which is preliminary data.</text>
</comment>
<dbReference type="RefSeq" id="WP_023055480.1">
    <property type="nucleotide sequence ID" value="NZ_JAUSTN010000002.1"/>
</dbReference>
<dbReference type="PANTHER" id="PTHR35271:SF1">
    <property type="entry name" value="ABC TRANSPORTER, SUBSTRATE-BINDING LIPOPROTEIN"/>
    <property type="match status" value="1"/>
</dbReference>
<dbReference type="PANTHER" id="PTHR35271">
    <property type="entry name" value="ABC TRANSPORTER, SUBSTRATE-BINDING LIPOPROTEIN-RELATED"/>
    <property type="match status" value="1"/>
</dbReference>
<evidence type="ECO:0000313" key="3">
    <source>
        <dbReference type="Proteomes" id="UP001236559"/>
    </source>
</evidence>
<evidence type="ECO:0000313" key="2">
    <source>
        <dbReference type="EMBL" id="MDQ0274473.1"/>
    </source>
</evidence>
<dbReference type="Gene3D" id="3.40.50.2300">
    <property type="match status" value="2"/>
</dbReference>
<dbReference type="InterPro" id="IPR028082">
    <property type="entry name" value="Peripla_BP_I"/>
</dbReference>
<feature type="signal peptide" evidence="1">
    <location>
        <begin position="1"/>
        <end position="21"/>
    </location>
</feature>
<dbReference type="EMBL" id="JAUSTN010000002">
    <property type="protein sequence ID" value="MDQ0274473.1"/>
    <property type="molecule type" value="Genomic_DNA"/>
</dbReference>
<sequence>MKKLKKLLVCLLALSILSGCAEKKAEKASEENSDKKIKVGVLQFMEHVSLDAARQGFEEGLKEDGIDYELIYKNVEGDISIANQTAVSLRKSGAQLIYAIGTPAAQAAQTSTEDLPIIFCAVTDPKGAGLVENEKAPEKNISGVSDYISPKEQLESFLKIFPDVKTIGTIYNIAEQNSQVQVEELKKVCQELGLTLEVVGVQSINDIPQSIASLSKKIDAFFALTDNLVANAAPIVSENLLKYNLPSISAEEGQVSKGLLISDGVVYEDLGKQAGHMAAKVLKGEKIENLPVETYKNHEIKINKKTAEKLGLDLNNQYLKNAVTVGE</sequence>
<keyword evidence="3" id="KW-1185">Reference proteome</keyword>
<organism evidence="2 3">
    <name type="scientific">Peptoniphilus koenoeneniae</name>
    <dbReference type="NCBI Taxonomy" id="507751"/>
    <lineage>
        <taxon>Bacteria</taxon>
        <taxon>Bacillati</taxon>
        <taxon>Bacillota</taxon>
        <taxon>Tissierellia</taxon>
        <taxon>Tissierellales</taxon>
        <taxon>Peptoniphilaceae</taxon>
        <taxon>Peptoniphilus</taxon>
    </lineage>
</organism>
<reference evidence="2 3" key="1">
    <citation type="submission" date="2023-07" db="EMBL/GenBank/DDBJ databases">
        <title>Genomic Encyclopedia of Type Strains, Phase IV (KMG-IV): sequencing the most valuable type-strain genomes for metagenomic binning, comparative biology and taxonomic classification.</title>
        <authorList>
            <person name="Goeker M."/>
        </authorList>
    </citation>
    <scope>NUCLEOTIDE SEQUENCE [LARGE SCALE GENOMIC DNA]</scope>
    <source>
        <strain evidence="2 3">DSM 22616</strain>
    </source>
</reference>
<evidence type="ECO:0000256" key="1">
    <source>
        <dbReference type="SAM" id="SignalP"/>
    </source>
</evidence>
<dbReference type="PROSITE" id="PS51257">
    <property type="entry name" value="PROKAR_LIPOPROTEIN"/>
    <property type="match status" value="1"/>
</dbReference>
<dbReference type="Pfam" id="PF04392">
    <property type="entry name" value="ABC_sub_bind"/>
    <property type="match status" value="1"/>
</dbReference>
<dbReference type="Proteomes" id="UP001236559">
    <property type="component" value="Unassembled WGS sequence"/>
</dbReference>